<evidence type="ECO:0000313" key="3">
    <source>
        <dbReference type="EMBL" id="QIW89155.1"/>
    </source>
</evidence>
<feature type="region of interest" description="Disordered" evidence="1">
    <location>
        <begin position="150"/>
        <end position="172"/>
    </location>
</feature>
<evidence type="ECO:0000313" key="4">
    <source>
        <dbReference type="Proteomes" id="UP000503318"/>
    </source>
</evidence>
<evidence type="ECO:0000256" key="1">
    <source>
        <dbReference type="SAM" id="MobiDB-lite"/>
    </source>
</evidence>
<dbReference type="Gene3D" id="2.60.40.1080">
    <property type="match status" value="1"/>
</dbReference>
<dbReference type="InterPro" id="IPR008964">
    <property type="entry name" value="Invasin/intimin_cell_adhesion"/>
</dbReference>
<dbReference type="Proteomes" id="UP000503318">
    <property type="component" value="Segment"/>
</dbReference>
<proteinExistence type="predicted"/>
<dbReference type="SMART" id="SM00635">
    <property type="entry name" value="BID_2"/>
    <property type="match status" value="1"/>
</dbReference>
<gene>
    <name evidence="3" type="ORF">TwortDSMZ_157</name>
</gene>
<reference evidence="3 4" key="1">
    <citation type="submission" date="2020-03" db="EMBL/GenBank/DDBJ databases">
        <title>Variable regions in the genome of staphylococcal bacteriophage Twort.</title>
        <authorList>
            <person name="Glowacka-Rutkowska A."/>
            <person name="Gawor J."/>
            <person name="Lobocka M."/>
        </authorList>
    </citation>
    <scope>NUCLEOTIDE SEQUENCE [LARGE SCALE GENOMIC DNA]</scope>
</reference>
<feature type="domain" description="BIG2" evidence="2">
    <location>
        <begin position="68"/>
        <end position="144"/>
    </location>
</feature>
<name>A0A6H0X5G1_BPTWO</name>
<dbReference type="SUPFAM" id="SSF49373">
    <property type="entry name" value="Invasin/intimin cell-adhesion fragments"/>
    <property type="match status" value="1"/>
</dbReference>
<accession>A0A6H0X5G1</accession>
<organismHost>
    <name type="scientific">Twortvirus twort</name>
    <dbReference type="NCBI Taxonomy" id="55510"/>
</organismHost>
<protein>
    <submittedName>
        <fullName evidence="3">Tail morphogenetic protein H</fullName>
    </submittedName>
</protein>
<sequence>MATKFNLYKDEKLVKSVDKEEIGTTAITIDSLEADTDYPEGTYTVSFSNESGESQKVNVPQFKTKAIGLISITLDVDTLDLTVKETHQLNVTFEPSTASNQNVKYESDSEHATVTPEGLVEAVSVGSANITVTSEDGSHTDVVAVTVKEPIPSEPTNVQVSPGETSADISVE</sequence>
<evidence type="ECO:0000259" key="2">
    <source>
        <dbReference type="SMART" id="SM00635"/>
    </source>
</evidence>
<dbReference type="Pfam" id="PF02368">
    <property type="entry name" value="Big_2"/>
    <property type="match status" value="1"/>
</dbReference>
<dbReference type="InterPro" id="IPR003343">
    <property type="entry name" value="Big_2"/>
</dbReference>
<organism evidence="3 4">
    <name type="scientific">Staphylococcus phage Twort (strain DSM 17442 / HER 48)</name>
    <name type="common">Bacteriophage Twort</name>
    <dbReference type="NCBI Taxonomy" id="2908167"/>
    <lineage>
        <taxon>Viruses</taxon>
        <taxon>Duplodnaviria</taxon>
        <taxon>Heunggongvirae</taxon>
        <taxon>Uroviricota</taxon>
        <taxon>Caudoviricetes</taxon>
        <taxon>Herelleviridae</taxon>
        <taxon>Twortvirinae</taxon>
        <taxon>Twortvirus</taxon>
        <taxon>Twortvirus twort</taxon>
    </lineage>
</organism>
<feature type="compositionally biased region" description="Polar residues" evidence="1">
    <location>
        <begin position="154"/>
        <end position="172"/>
    </location>
</feature>
<dbReference type="EMBL" id="MT151386">
    <property type="protein sequence ID" value="QIW89155.1"/>
    <property type="molecule type" value="Genomic_DNA"/>
</dbReference>